<dbReference type="Proteomes" id="UP000030184">
    <property type="component" value="Unassembled WGS sequence"/>
</dbReference>
<comment type="caution">
    <text evidence="3">The sequence shown here is derived from an EMBL/GenBank/DDBJ whole genome shotgun (WGS) entry which is preliminary data.</text>
</comment>
<evidence type="ECO:0000313" key="4">
    <source>
        <dbReference type="Proteomes" id="UP000030184"/>
    </source>
</evidence>
<dbReference type="InterPro" id="IPR026444">
    <property type="entry name" value="Secre_tail"/>
</dbReference>
<name>A0A098LQ53_9FLAO</name>
<gene>
    <name evidence="3" type="ORF">JCM19538_2064</name>
</gene>
<reference evidence="4" key="1">
    <citation type="journal article" date="2014" name="Genome Announc.">
        <title>Draft Genome Sequence of Marine Flavobacterium Jejuia pallidilutea Strain 11shimoA1 and Pigmentation Mutants.</title>
        <authorList>
            <person name="Takatani N."/>
            <person name="Nakanishi M."/>
            <person name="Meirelles P."/>
            <person name="Mino S."/>
            <person name="Suda W."/>
            <person name="Oshima K."/>
            <person name="Hattori M."/>
            <person name="Ohkuma M."/>
            <person name="Hosokawa M."/>
            <person name="Miyashita K."/>
            <person name="Thompson F.L."/>
            <person name="Niwa A."/>
            <person name="Sawabe T."/>
            <person name="Sawabe T."/>
        </authorList>
    </citation>
    <scope>NUCLEOTIDE SEQUENCE [LARGE SCALE GENOMIC DNA]</scope>
    <source>
        <strain evidence="4">JCM 19538</strain>
    </source>
</reference>
<keyword evidence="4" id="KW-1185">Reference proteome</keyword>
<evidence type="ECO:0000259" key="2">
    <source>
        <dbReference type="Pfam" id="PF18962"/>
    </source>
</evidence>
<dbReference type="NCBIfam" id="TIGR04183">
    <property type="entry name" value="Por_Secre_tail"/>
    <property type="match status" value="1"/>
</dbReference>
<organism evidence="3 4">
    <name type="scientific">Jejuia pallidilutea</name>
    <dbReference type="NCBI Taxonomy" id="504487"/>
    <lineage>
        <taxon>Bacteria</taxon>
        <taxon>Pseudomonadati</taxon>
        <taxon>Bacteroidota</taxon>
        <taxon>Flavobacteriia</taxon>
        <taxon>Flavobacteriales</taxon>
        <taxon>Flavobacteriaceae</taxon>
        <taxon>Jejuia</taxon>
    </lineage>
</organism>
<dbReference type="Gene3D" id="2.60.120.260">
    <property type="entry name" value="Galactose-binding domain-like"/>
    <property type="match status" value="1"/>
</dbReference>
<keyword evidence="1" id="KW-0732">Signal</keyword>
<dbReference type="Pfam" id="PF18962">
    <property type="entry name" value="Por_Secre_tail"/>
    <property type="match status" value="1"/>
</dbReference>
<sequence>MTFSLGFSQVEIALNGGFETGDFTDWTESGGAIVTTNPSEGTYCAQLNNITPASASLLKNANVGIGTVSAGQEVTITFDARGTLVDGGVAFAEFFSELSGGGVSASGILGGGPLNLDPDPNTWKSFSFTTTTGPDVSGGVTLQLTATTGGAPTSVANMFYDNISIQLIEASPSARVQVIHNSADAAASEVDVYLDGVLTLDNFAFRTASAFIDVPAETPISVAVAPSTSTSVADAIATFPYTLTDGETYVLVADGIVSPIGYSPDASTAAGFDIKVYPLGRETAGTSGNTDLLVHHGSTDAPTVDVNEVSGPSVLVNDISYGEFDPNGYLELPTADYTINISTADGVTVVASYDAPLATLGLNNAAAVVVASGFLDPTVNSNGPAFGLWVALPSGGALVALPPAGSTPTEPTVSAPSPTLPESEVLSVYSDTYTTNTVSGFVFQDFINGGGISSQVDIESDGNTTGKIENLAFYGPRFDAIDLSVESSPGVPMYDYVHFDYYATTSTELRFYIIDGDLGACCGDAREPRYVINASGGDELLEQGVWKSVFIPLSQHINFSGLAGLTWNGNPVTQLKFEGNGDFYFDNIYFSKNISLSNNDFNKTTFSAYPNPTQNSWTIKGANAKIESINVFDILGKVVLKLSPNTSEARIDGSTLKAGIYFAQIKTLSGIDSVKLIKQ</sequence>
<dbReference type="EMBL" id="BBNY01000005">
    <property type="protein sequence ID" value="GAL89075.1"/>
    <property type="molecule type" value="Genomic_DNA"/>
</dbReference>
<accession>A0A098LQ53</accession>
<evidence type="ECO:0000313" key="3">
    <source>
        <dbReference type="EMBL" id="GAL89075.1"/>
    </source>
</evidence>
<proteinExistence type="predicted"/>
<evidence type="ECO:0000256" key="1">
    <source>
        <dbReference type="ARBA" id="ARBA00022729"/>
    </source>
</evidence>
<protein>
    <recommendedName>
        <fullName evidence="2">Secretion system C-terminal sorting domain-containing protein</fullName>
    </recommendedName>
</protein>
<feature type="domain" description="Secretion system C-terminal sorting" evidence="2">
    <location>
        <begin position="609"/>
        <end position="672"/>
    </location>
</feature>
<dbReference type="AlphaFoldDB" id="A0A098LQ53"/>